<evidence type="ECO:0000256" key="5">
    <source>
        <dbReference type="ARBA" id="ARBA00022750"/>
    </source>
</evidence>
<evidence type="ECO:0000256" key="2">
    <source>
        <dbReference type="ARBA" id="ARBA00022475"/>
    </source>
</evidence>
<sequence>MQTEAGTPLTTSAGPRRTPTRTRLLTVLGSVAVLGYLLDQGTKAWANAALDPARPRDLVGPVLKLHLTHNAGAAFSMATNATWVLTLIAMAVIAATIFAARRIGSRAWAVALGLLLAGAFGNLTDRFVRPPRGGQGHVVDFLELPHWPIFNVADMCVVCAAALIALLAIRGIGIDGRRAGASGDTTDAGERTDTAASSERRSDDDD</sequence>
<reference evidence="13 14" key="1">
    <citation type="submission" date="2020-07" db="EMBL/GenBank/DDBJ databases">
        <title>Sequencing the genomes of 1000 actinobacteria strains.</title>
        <authorList>
            <person name="Klenk H.-P."/>
        </authorList>
    </citation>
    <scope>NUCLEOTIDE SEQUENCE [LARGE SCALE GENOMIC DNA]</scope>
    <source>
        <strain evidence="13 14">DSM 29531</strain>
    </source>
</reference>
<keyword evidence="14" id="KW-1185">Reference proteome</keyword>
<dbReference type="GO" id="GO:0004190">
    <property type="term" value="F:aspartic-type endopeptidase activity"/>
    <property type="evidence" value="ECO:0007669"/>
    <property type="project" value="UniProtKB-UniRule"/>
</dbReference>
<protein>
    <recommendedName>
        <fullName evidence="9">Lipoprotein signal peptidase</fullName>
        <ecNumber evidence="9">3.4.23.36</ecNumber>
    </recommendedName>
    <alternativeName>
        <fullName evidence="9">Prolipoprotein signal peptidase</fullName>
    </alternativeName>
    <alternativeName>
        <fullName evidence="9">Signal peptidase II</fullName>
        <shortName evidence="9">SPase II</shortName>
    </alternativeName>
</protein>
<dbReference type="PROSITE" id="PS00855">
    <property type="entry name" value="SPASE_II"/>
    <property type="match status" value="1"/>
</dbReference>
<evidence type="ECO:0000256" key="9">
    <source>
        <dbReference type="HAMAP-Rule" id="MF_00161"/>
    </source>
</evidence>
<feature type="transmembrane region" description="Helical" evidence="9">
    <location>
        <begin position="21"/>
        <end position="38"/>
    </location>
</feature>
<feature type="transmembrane region" description="Helical" evidence="9">
    <location>
        <begin position="148"/>
        <end position="169"/>
    </location>
</feature>
<dbReference type="PANTHER" id="PTHR33695">
    <property type="entry name" value="LIPOPROTEIN SIGNAL PEPTIDASE"/>
    <property type="match status" value="1"/>
</dbReference>
<evidence type="ECO:0000256" key="1">
    <source>
        <dbReference type="ARBA" id="ARBA00006139"/>
    </source>
</evidence>
<organism evidence="13 14">
    <name type="scientific">Allobranchiibius huperziae</name>
    <dbReference type="NCBI Taxonomy" id="1874116"/>
    <lineage>
        <taxon>Bacteria</taxon>
        <taxon>Bacillati</taxon>
        <taxon>Actinomycetota</taxon>
        <taxon>Actinomycetes</taxon>
        <taxon>Micrococcales</taxon>
        <taxon>Dermacoccaceae</taxon>
        <taxon>Allobranchiibius</taxon>
    </lineage>
</organism>
<dbReference type="HAMAP" id="MF_00161">
    <property type="entry name" value="LspA"/>
    <property type="match status" value="1"/>
</dbReference>
<accession>A0A853DCN0</accession>
<dbReference type="EC" id="3.4.23.36" evidence="9"/>
<feature type="active site" evidence="9">
    <location>
        <position position="140"/>
    </location>
</feature>
<dbReference type="PANTHER" id="PTHR33695:SF1">
    <property type="entry name" value="LIPOPROTEIN SIGNAL PEPTIDASE"/>
    <property type="match status" value="1"/>
</dbReference>
<dbReference type="Proteomes" id="UP000571817">
    <property type="component" value="Unassembled WGS sequence"/>
</dbReference>
<dbReference type="EMBL" id="JACCFW010000001">
    <property type="protein sequence ID" value="NYJ75102.1"/>
    <property type="molecule type" value="Genomic_DNA"/>
</dbReference>
<comment type="caution">
    <text evidence="13">The sequence shown here is derived from an EMBL/GenBank/DDBJ whole genome shotgun (WGS) entry which is preliminary data.</text>
</comment>
<keyword evidence="8 9" id="KW-0472">Membrane</keyword>
<keyword evidence="3 9" id="KW-0645">Protease</keyword>
<keyword evidence="4 9" id="KW-0812">Transmembrane</keyword>
<dbReference type="InterPro" id="IPR001872">
    <property type="entry name" value="Peptidase_A8"/>
</dbReference>
<comment type="pathway">
    <text evidence="9">Protein modification; lipoprotein biosynthesis (signal peptide cleavage).</text>
</comment>
<name>A0A853DCN0_9MICO</name>
<dbReference type="GO" id="GO:0006508">
    <property type="term" value="P:proteolysis"/>
    <property type="evidence" value="ECO:0007669"/>
    <property type="project" value="UniProtKB-KW"/>
</dbReference>
<feature type="active site" evidence="9">
    <location>
        <position position="154"/>
    </location>
</feature>
<dbReference type="NCBIfam" id="TIGR00077">
    <property type="entry name" value="lspA"/>
    <property type="match status" value="1"/>
</dbReference>
<evidence type="ECO:0000256" key="4">
    <source>
        <dbReference type="ARBA" id="ARBA00022692"/>
    </source>
</evidence>
<evidence type="ECO:0000256" key="7">
    <source>
        <dbReference type="ARBA" id="ARBA00022989"/>
    </source>
</evidence>
<keyword evidence="6 9" id="KW-0378">Hydrolase</keyword>
<dbReference type="AlphaFoldDB" id="A0A853DCN0"/>
<evidence type="ECO:0000313" key="14">
    <source>
        <dbReference type="Proteomes" id="UP000571817"/>
    </source>
</evidence>
<comment type="subcellular location">
    <subcellularLocation>
        <location evidence="9">Cell membrane</location>
        <topology evidence="9">Multi-pass membrane protein</topology>
    </subcellularLocation>
</comment>
<evidence type="ECO:0000313" key="13">
    <source>
        <dbReference type="EMBL" id="NYJ75102.1"/>
    </source>
</evidence>
<evidence type="ECO:0000256" key="3">
    <source>
        <dbReference type="ARBA" id="ARBA00022670"/>
    </source>
</evidence>
<proteinExistence type="inferred from homology"/>
<feature type="transmembrane region" description="Helical" evidence="9">
    <location>
        <begin position="81"/>
        <end position="100"/>
    </location>
</feature>
<keyword evidence="7 9" id="KW-1133">Transmembrane helix</keyword>
<evidence type="ECO:0000256" key="6">
    <source>
        <dbReference type="ARBA" id="ARBA00022801"/>
    </source>
</evidence>
<comment type="similarity">
    <text evidence="1 9 11">Belongs to the peptidase A8 family.</text>
</comment>
<evidence type="ECO:0000256" key="12">
    <source>
        <dbReference type="SAM" id="MobiDB-lite"/>
    </source>
</evidence>
<dbReference type="RefSeq" id="WP_179481491.1">
    <property type="nucleotide sequence ID" value="NZ_JACCFW010000001.1"/>
</dbReference>
<dbReference type="PRINTS" id="PR00781">
    <property type="entry name" value="LIPOSIGPTASE"/>
</dbReference>
<feature type="transmembrane region" description="Helical" evidence="9">
    <location>
        <begin position="107"/>
        <end position="128"/>
    </location>
</feature>
<keyword evidence="5 9" id="KW-0064">Aspartyl protease</keyword>
<comment type="function">
    <text evidence="9 10">This protein specifically catalyzes the removal of signal peptides from prolipoproteins.</text>
</comment>
<evidence type="ECO:0000256" key="10">
    <source>
        <dbReference type="RuleBase" id="RU000594"/>
    </source>
</evidence>
<gene>
    <name evidence="9" type="primary">lspA</name>
    <name evidence="13" type="ORF">HNR15_002065</name>
</gene>
<feature type="compositionally biased region" description="Basic and acidic residues" evidence="12">
    <location>
        <begin position="188"/>
        <end position="206"/>
    </location>
</feature>
<comment type="catalytic activity">
    <reaction evidence="9 10">
        <text>Release of signal peptides from bacterial membrane prolipoproteins. Hydrolyzes -Xaa-Yaa-Zaa-|-(S,diacylglyceryl)Cys-, in which Xaa is hydrophobic (preferably Leu), and Yaa (Ala or Ser) and Zaa (Gly or Ala) have small, neutral side chains.</text>
        <dbReference type="EC" id="3.4.23.36"/>
    </reaction>
</comment>
<evidence type="ECO:0000256" key="11">
    <source>
        <dbReference type="RuleBase" id="RU004181"/>
    </source>
</evidence>
<dbReference type="UniPathway" id="UPA00665"/>
<feature type="region of interest" description="Disordered" evidence="12">
    <location>
        <begin position="180"/>
        <end position="206"/>
    </location>
</feature>
<keyword evidence="2 9" id="KW-1003">Cell membrane</keyword>
<dbReference type="GO" id="GO:0005886">
    <property type="term" value="C:plasma membrane"/>
    <property type="evidence" value="ECO:0007669"/>
    <property type="project" value="UniProtKB-SubCell"/>
</dbReference>
<dbReference type="Pfam" id="PF01252">
    <property type="entry name" value="Peptidase_A8"/>
    <property type="match status" value="1"/>
</dbReference>
<evidence type="ECO:0000256" key="8">
    <source>
        <dbReference type="ARBA" id="ARBA00023136"/>
    </source>
</evidence>